<dbReference type="EMBL" id="CAKZ01000054">
    <property type="protein sequence ID" value="CCJ80381.1"/>
    <property type="molecule type" value="Genomic_DNA"/>
</dbReference>
<gene>
    <name evidence="1" type="ORF">BN134_1093</name>
</gene>
<evidence type="ECO:0000313" key="1">
    <source>
        <dbReference type="EMBL" id="CCJ80381.1"/>
    </source>
</evidence>
<protein>
    <recommendedName>
        <fullName evidence="3">AraC family transcriptional regulator</fullName>
    </recommendedName>
</protein>
<dbReference type="Proteomes" id="UP000009342">
    <property type="component" value="Unassembled WGS sequence"/>
</dbReference>
<evidence type="ECO:0008006" key="3">
    <source>
        <dbReference type="Google" id="ProtNLM"/>
    </source>
</evidence>
<sequence>MVKNIHAANNNYFSPHPHNSSKDYFHFFTDDALKYNLKISIKLFQAK</sequence>
<proteinExistence type="predicted"/>
<keyword evidence="2" id="KW-1185">Reference proteome</keyword>
<comment type="caution">
    <text evidence="1">The sequence shown here is derived from an EMBL/GenBank/DDBJ whole genome shotgun (WGS) entry which is preliminary data.</text>
</comment>
<accession>A0ABM9Q4R9</accession>
<reference evidence="2" key="1">
    <citation type="journal article" date="2012" name="PLoS ONE">
        <title>Comparative analysis of genome sequences covering the seven cronobacter species.</title>
        <authorList>
            <person name="Joseph S."/>
            <person name="Desai P."/>
            <person name="Ji Y."/>
            <person name="Cummings C.A."/>
            <person name="Shih R."/>
            <person name="Degoricija L."/>
            <person name="Rico A."/>
            <person name="Brzoska P."/>
            <person name="Hamby S.E."/>
            <person name="Masood N."/>
            <person name="Hariri S."/>
            <person name="Sonbol H."/>
            <person name="Chuzhanova N."/>
            <person name="McClelland M."/>
            <person name="Furtado M.R."/>
            <person name="Forsythe S.J."/>
        </authorList>
    </citation>
    <scope>NUCLEOTIDE SEQUENCE [LARGE SCALE GENOMIC DNA]</scope>
    <source>
        <strain evidence="2">1210</strain>
    </source>
</reference>
<evidence type="ECO:0000313" key="2">
    <source>
        <dbReference type="Proteomes" id="UP000009342"/>
    </source>
</evidence>
<organism evidence="1 2">
    <name type="scientific">Cronobacter dublinensis 1210</name>
    <dbReference type="NCBI Taxonomy" id="1208656"/>
    <lineage>
        <taxon>Bacteria</taxon>
        <taxon>Pseudomonadati</taxon>
        <taxon>Pseudomonadota</taxon>
        <taxon>Gammaproteobacteria</taxon>
        <taxon>Enterobacterales</taxon>
        <taxon>Enterobacteriaceae</taxon>
        <taxon>Cronobacter</taxon>
    </lineage>
</organism>
<name>A0ABM9Q4R9_9ENTR</name>